<dbReference type="PROSITE" id="PS51723">
    <property type="entry name" value="PEPTIDASE_M60"/>
    <property type="match status" value="1"/>
</dbReference>
<dbReference type="Gene3D" id="2.60.120.1250">
    <property type="entry name" value="Peptidase M60, enhancin-like domain 1"/>
    <property type="match status" value="1"/>
</dbReference>
<dbReference type="InterPro" id="IPR051244">
    <property type="entry name" value="TCAF"/>
</dbReference>
<feature type="chain" id="PRO_5026803188" description="Peptidase M60 domain-containing protein" evidence="1">
    <location>
        <begin position="25"/>
        <end position="761"/>
    </location>
</feature>
<keyword evidence="4" id="KW-1185">Reference proteome</keyword>
<dbReference type="InterPro" id="IPR042279">
    <property type="entry name" value="Pep_M60_3"/>
</dbReference>
<evidence type="ECO:0000259" key="2">
    <source>
        <dbReference type="PROSITE" id="PS51723"/>
    </source>
</evidence>
<evidence type="ECO:0000313" key="4">
    <source>
        <dbReference type="Proteomes" id="UP000468388"/>
    </source>
</evidence>
<protein>
    <recommendedName>
        <fullName evidence="2">Peptidase M60 domain-containing protein</fullName>
    </recommendedName>
</protein>
<dbReference type="PANTHER" id="PTHR15730">
    <property type="entry name" value="EXPERIMENTAL AUTOIMMUNE PROSTATITIS ANTIGEN 2-RELATED"/>
    <property type="match status" value="1"/>
</dbReference>
<dbReference type="Gene3D" id="1.10.390.30">
    <property type="entry name" value="Peptidase M60, enhancin-like domain 3"/>
    <property type="match status" value="1"/>
</dbReference>
<organism evidence="3 4">
    <name type="scientific">Chitinophaga oryziterrae</name>
    <dbReference type="NCBI Taxonomy" id="1031224"/>
    <lineage>
        <taxon>Bacteria</taxon>
        <taxon>Pseudomonadati</taxon>
        <taxon>Bacteroidota</taxon>
        <taxon>Chitinophagia</taxon>
        <taxon>Chitinophagales</taxon>
        <taxon>Chitinophagaceae</taxon>
        <taxon>Chitinophaga</taxon>
    </lineage>
</organism>
<dbReference type="AlphaFoldDB" id="A0A6N8J4P2"/>
<gene>
    <name evidence="3" type="ORF">GO495_06070</name>
</gene>
<proteinExistence type="predicted"/>
<accession>A0A6N8J4P2</accession>
<reference evidence="3 4" key="1">
    <citation type="submission" date="2019-12" db="EMBL/GenBank/DDBJ databases">
        <title>The draft genomic sequence of strain Chitinophaga oryziterrae JCM 16595.</title>
        <authorList>
            <person name="Zhang X."/>
        </authorList>
    </citation>
    <scope>NUCLEOTIDE SEQUENCE [LARGE SCALE GENOMIC DNA]</scope>
    <source>
        <strain evidence="3 4">JCM 16595</strain>
    </source>
</reference>
<dbReference type="OrthoDB" id="606623at2"/>
<dbReference type="GO" id="GO:0005886">
    <property type="term" value="C:plasma membrane"/>
    <property type="evidence" value="ECO:0007669"/>
    <property type="project" value="TreeGrafter"/>
</dbReference>
<dbReference type="GO" id="GO:0090314">
    <property type="term" value="P:positive regulation of protein targeting to membrane"/>
    <property type="evidence" value="ECO:0007669"/>
    <property type="project" value="TreeGrafter"/>
</dbReference>
<dbReference type="PANTHER" id="PTHR15730:SF5">
    <property type="entry name" value="SI:CH211-210B2.2-RELATED"/>
    <property type="match status" value="1"/>
</dbReference>
<dbReference type="Pfam" id="PF13402">
    <property type="entry name" value="Peptidase_M60"/>
    <property type="match status" value="1"/>
</dbReference>
<name>A0A6N8J4P2_9BACT</name>
<dbReference type="Pfam" id="PF17291">
    <property type="entry name" value="M60-like_N"/>
    <property type="match status" value="1"/>
</dbReference>
<evidence type="ECO:0000256" key="1">
    <source>
        <dbReference type="SAM" id="SignalP"/>
    </source>
</evidence>
<sequence>MKLSCAPVLVLYLFFVLCHQTAIAQQLAKPLLLNDVRHLPLPDTPHLVFTLLTFNDTVENIAVANIDANVPVKMAVIATSPLGKGRIIAFGSGAYLRKDLLRDADVHQLAQNILTWAGNGRKRPKMGIYTAADSAFLALAHRQHISTYLVKNTGIEKHTDIIYLATDVADKDTLRALETFVRNGGTLIQVSPYEQLYQKVLATPGSTMQPACINALLVKAGICDKNIAFYSTAGNKDLIIDSVPCYLHLSTMLPLLKRPSTGFMDDIADGYIVQPTVDLMFENNDINSAVLQNLKVQYKLPDTLAIPTPQKPITFSTAEDKVRYHLMQRFQEKQHPTAGDKNAVAPGARYFPGVVPDTATRVTTSITVPVQVGAQGLLEPTAVYFRPHSTGLYVPPGTVVKVILQSKDRNQQLKAQIGVHSDDLADLNRLTRSAENMVRTFQLDKDTTEVYSPFGGLLQLNIGDTTTLKAINITVMGAVKAPYFKLGQTNEADWNNNIRNNPAPWAELATDKIILTVPAYRIRQLSNPVKLMQFWDEVMDADADLAKISRTRPHPERVIVDQDVAYGYMYTVPEHIIVPDDQSCEWMLDEAFVREHGSWGLFHELGHRHQFWGIDFGEVGEVTVNLFTMHVYDKVLHKGIYNHEDIADKETVLKKINNHLHNKPSFEKWGQDPFLALCMYIELIRQFGWQCIDDTYTKYRAIPPQQYPQSQEDKRDLWFLTICDATKTNLTQFFDIWKVPVSDKVKGKVTAYPSWLPDELK</sequence>
<feature type="signal peptide" evidence="1">
    <location>
        <begin position="1"/>
        <end position="24"/>
    </location>
</feature>
<dbReference type="InterPro" id="IPR035423">
    <property type="entry name" value="M60-like_N"/>
</dbReference>
<feature type="domain" description="Peptidase M60" evidence="2">
    <location>
        <begin position="385"/>
        <end position="688"/>
    </location>
</feature>
<keyword evidence="1" id="KW-0732">Signal</keyword>
<dbReference type="Proteomes" id="UP000468388">
    <property type="component" value="Unassembled WGS sequence"/>
</dbReference>
<dbReference type="RefSeq" id="WP_157298769.1">
    <property type="nucleotide sequence ID" value="NZ_BAAAZB010000005.1"/>
</dbReference>
<dbReference type="Gene3D" id="3.40.390.80">
    <property type="entry name" value="Peptidase M60, enhancin-like domain 2"/>
    <property type="match status" value="1"/>
</dbReference>
<dbReference type="SMART" id="SM01276">
    <property type="entry name" value="M60-like"/>
    <property type="match status" value="1"/>
</dbReference>
<dbReference type="GO" id="GO:0044325">
    <property type="term" value="F:transmembrane transporter binding"/>
    <property type="evidence" value="ECO:0007669"/>
    <property type="project" value="TreeGrafter"/>
</dbReference>
<dbReference type="InterPro" id="IPR031161">
    <property type="entry name" value="Peptidase_M60_dom"/>
</dbReference>
<comment type="caution">
    <text evidence="3">The sequence shown here is derived from an EMBL/GenBank/DDBJ whole genome shotgun (WGS) entry which is preliminary data.</text>
</comment>
<dbReference type="EMBL" id="WRXO01000001">
    <property type="protein sequence ID" value="MVT40140.1"/>
    <property type="molecule type" value="Genomic_DNA"/>
</dbReference>
<evidence type="ECO:0000313" key="3">
    <source>
        <dbReference type="EMBL" id="MVT40140.1"/>
    </source>
</evidence>